<evidence type="ECO:0000256" key="3">
    <source>
        <dbReference type="ARBA" id="ARBA00022475"/>
    </source>
</evidence>
<keyword evidence="6 7" id="KW-0472">Membrane</keyword>
<keyword evidence="10" id="KW-1185">Reference proteome</keyword>
<evidence type="ECO:0000256" key="4">
    <source>
        <dbReference type="ARBA" id="ARBA00022692"/>
    </source>
</evidence>
<reference evidence="9" key="1">
    <citation type="submission" date="2020-07" db="EMBL/GenBank/DDBJ databases">
        <title>Vallitalea pronyensis genome.</title>
        <authorList>
            <person name="Postec A."/>
        </authorList>
    </citation>
    <scope>NUCLEOTIDE SEQUENCE</scope>
    <source>
        <strain evidence="9">FatNI3</strain>
    </source>
</reference>
<evidence type="ECO:0000256" key="6">
    <source>
        <dbReference type="ARBA" id="ARBA00023136"/>
    </source>
</evidence>
<dbReference type="AlphaFoldDB" id="A0A8J8SJT7"/>
<dbReference type="PANTHER" id="PTHR30193">
    <property type="entry name" value="ABC TRANSPORTER PERMEASE PROTEIN"/>
    <property type="match status" value="1"/>
</dbReference>
<comment type="similarity">
    <text evidence="7">Belongs to the binding-protein-dependent transport system permease family.</text>
</comment>
<feature type="transmembrane region" description="Helical" evidence="7">
    <location>
        <begin position="100"/>
        <end position="121"/>
    </location>
</feature>
<feature type="transmembrane region" description="Helical" evidence="7">
    <location>
        <begin position="293"/>
        <end position="318"/>
    </location>
</feature>
<dbReference type="KEGG" id="vpy:HZI73_21475"/>
<keyword evidence="5 7" id="KW-1133">Transmembrane helix</keyword>
<evidence type="ECO:0000256" key="1">
    <source>
        <dbReference type="ARBA" id="ARBA00004651"/>
    </source>
</evidence>
<evidence type="ECO:0000313" key="10">
    <source>
        <dbReference type="Proteomes" id="UP000683246"/>
    </source>
</evidence>
<dbReference type="GO" id="GO:0005886">
    <property type="term" value="C:plasma membrane"/>
    <property type="evidence" value="ECO:0007669"/>
    <property type="project" value="UniProtKB-SubCell"/>
</dbReference>
<keyword evidence="3" id="KW-1003">Cell membrane</keyword>
<evidence type="ECO:0000256" key="5">
    <source>
        <dbReference type="ARBA" id="ARBA00022989"/>
    </source>
</evidence>
<dbReference type="EMBL" id="CP058649">
    <property type="protein sequence ID" value="QUI25827.1"/>
    <property type="molecule type" value="Genomic_DNA"/>
</dbReference>
<dbReference type="CDD" id="cd06261">
    <property type="entry name" value="TM_PBP2"/>
    <property type="match status" value="1"/>
</dbReference>
<dbReference type="PANTHER" id="PTHR30193:SF44">
    <property type="entry name" value="LACTOSE TRANSPORT SYSTEM PERMEASE PROTEIN LACF"/>
    <property type="match status" value="1"/>
</dbReference>
<keyword evidence="2 7" id="KW-0813">Transport</keyword>
<feature type="domain" description="ABC transmembrane type-1" evidence="8">
    <location>
        <begin position="97"/>
        <end position="314"/>
    </location>
</feature>
<feature type="transmembrane region" description="Helical" evidence="7">
    <location>
        <begin position="133"/>
        <end position="154"/>
    </location>
</feature>
<feature type="transmembrane region" description="Helical" evidence="7">
    <location>
        <begin position="236"/>
        <end position="256"/>
    </location>
</feature>
<dbReference type="InterPro" id="IPR051393">
    <property type="entry name" value="ABC_transporter_permease"/>
</dbReference>
<sequence length="328" mass="37464">MHTENRLKPNQSLAIRNKKKSTNKCKSFFRYLRDKKVLFFMLIPGLAVMLVNSYMPMFGIVLAFKNLDNYGNIFGGKWIWFDNFKYLFGSSQAYYITRNTLLYNIVFILIGSTIAVILAIALSEILNRKLAKFYQSVFFLPYFLSWVVVSYLVFSILSSDMGALNNLLKSLGLEPINWYVSPKFWPGILISVNTWKWTGYDCVIYLAAIVGIDKSYYEAAAVDGASRFQQIRKVTIPMLVPLVIILTLMKIGRIFYTDMGLFYTVPRNMGILYKATSTIDTYVYRALSQTGDLGMAAAAGFYQAVLGFILVMTFNTIVRRIDKESALF</sequence>
<proteinExistence type="inferred from homology"/>
<feature type="transmembrane region" description="Helical" evidence="7">
    <location>
        <begin position="37"/>
        <end position="64"/>
    </location>
</feature>
<dbReference type="GO" id="GO:0055085">
    <property type="term" value="P:transmembrane transport"/>
    <property type="evidence" value="ECO:0007669"/>
    <property type="project" value="InterPro"/>
</dbReference>
<evidence type="ECO:0000259" key="8">
    <source>
        <dbReference type="PROSITE" id="PS50928"/>
    </source>
</evidence>
<dbReference type="InterPro" id="IPR000515">
    <property type="entry name" value="MetI-like"/>
</dbReference>
<keyword evidence="4 7" id="KW-0812">Transmembrane</keyword>
<accession>A0A8J8SJT7</accession>
<protein>
    <submittedName>
        <fullName evidence="9">Sugar ABC transporter permease</fullName>
    </submittedName>
</protein>
<evidence type="ECO:0000256" key="2">
    <source>
        <dbReference type="ARBA" id="ARBA00022448"/>
    </source>
</evidence>
<dbReference type="SUPFAM" id="SSF161098">
    <property type="entry name" value="MetI-like"/>
    <property type="match status" value="1"/>
</dbReference>
<dbReference type="Gene3D" id="1.10.3720.10">
    <property type="entry name" value="MetI-like"/>
    <property type="match status" value="1"/>
</dbReference>
<evidence type="ECO:0000313" key="9">
    <source>
        <dbReference type="EMBL" id="QUI25827.1"/>
    </source>
</evidence>
<dbReference type="Proteomes" id="UP000683246">
    <property type="component" value="Chromosome"/>
</dbReference>
<dbReference type="Pfam" id="PF00528">
    <property type="entry name" value="BPD_transp_1"/>
    <property type="match status" value="1"/>
</dbReference>
<dbReference type="InterPro" id="IPR035906">
    <property type="entry name" value="MetI-like_sf"/>
</dbReference>
<gene>
    <name evidence="9" type="ORF">HZI73_21475</name>
</gene>
<organism evidence="9 10">
    <name type="scientific">Vallitalea pronyensis</name>
    <dbReference type="NCBI Taxonomy" id="1348613"/>
    <lineage>
        <taxon>Bacteria</taxon>
        <taxon>Bacillati</taxon>
        <taxon>Bacillota</taxon>
        <taxon>Clostridia</taxon>
        <taxon>Lachnospirales</taxon>
        <taxon>Vallitaleaceae</taxon>
        <taxon>Vallitalea</taxon>
    </lineage>
</organism>
<evidence type="ECO:0000256" key="7">
    <source>
        <dbReference type="RuleBase" id="RU363032"/>
    </source>
</evidence>
<name>A0A8J8SJT7_9FIRM</name>
<comment type="subcellular location">
    <subcellularLocation>
        <location evidence="1 7">Cell membrane</location>
        <topology evidence="1 7">Multi-pass membrane protein</topology>
    </subcellularLocation>
</comment>
<dbReference type="PROSITE" id="PS50928">
    <property type="entry name" value="ABC_TM1"/>
    <property type="match status" value="1"/>
</dbReference>